<sequence>MVPGVWGAPAVVTTTVGWRGSSAADTDGPFRWGRLLWCVGSGLLGAVRGEAGHRPPRGGVPKAGKVRWSVSDRAVAVTSGYAPSPRA</sequence>
<dbReference type="EMBL" id="BAABIK010000012">
    <property type="protein sequence ID" value="GAA4941982.1"/>
    <property type="molecule type" value="Genomic_DNA"/>
</dbReference>
<keyword evidence="2" id="KW-1185">Reference proteome</keyword>
<gene>
    <name evidence="1" type="ORF">GCM10023224_25310</name>
</gene>
<organism evidence="1 2">
    <name type="scientific">Streptomonospora halophila</name>
    <dbReference type="NCBI Taxonomy" id="427369"/>
    <lineage>
        <taxon>Bacteria</taxon>
        <taxon>Bacillati</taxon>
        <taxon>Actinomycetota</taxon>
        <taxon>Actinomycetes</taxon>
        <taxon>Streptosporangiales</taxon>
        <taxon>Nocardiopsidaceae</taxon>
        <taxon>Streptomonospora</taxon>
    </lineage>
</organism>
<proteinExistence type="predicted"/>
<evidence type="ECO:0000313" key="1">
    <source>
        <dbReference type="EMBL" id="GAA4941982.1"/>
    </source>
</evidence>
<name>A0ABP9GGX2_9ACTN</name>
<comment type="caution">
    <text evidence="1">The sequence shown here is derived from an EMBL/GenBank/DDBJ whole genome shotgun (WGS) entry which is preliminary data.</text>
</comment>
<reference evidence="2" key="1">
    <citation type="journal article" date="2019" name="Int. J. Syst. Evol. Microbiol.">
        <title>The Global Catalogue of Microorganisms (GCM) 10K type strain sequencing project: providing services to taxonomists for standard genome sequencing and annotation.</title>
        <authorList>
            <consortium name="The Broad Institute Genomics Platform"/>
            <consortium name="The Broad Institute Genome Sequencing Center for Infectious Disease"/>
            <person name="Wu L."/>
            <person name="Ma J."/>
        </authorList>
    </citation>
    <scope>NUCLEOTIDE SEQUENCE [LARGE SCALE GENOMIC DNA]</scope>
    <source>
        <strain evidence="2">JCM 18123</strain>
    </source>
</reference>
<dbReference type="Proteomes" id="UP001499993">
    <property type="component" value="Unassembled WGS sequence"/>
</dbReference>
<accession>A0ABP9GGX2</accession>
<protein>
    <submittedName>
        <fullName evidence="1">Uncharacterized protein</fullName>
    </submittedName>
</protein>
<evidence type="ECO:0000313" key="2">
    <source>
        <dbReference type="Proteomes" id="UP001499993"/>
    </source>
</evidence>